<keyword evidence="8 14" id="KW-0269">Exonuclease</keyword>
<dbReference type="Pfam" id="PF21445">
    <property type="entry name" value="ADDB_N"/>
    <property type="match status" value="1"/>
</dbReference>
<dbReference type="Proteomes" id="UP000557217">
    <property type="component" value="Unassembled WGS sequence"/>
</dbReference>
<keyword evidence="12 14" id="KW-0238">DNA-binding</keyword>
<dbReference type="InterPro" id="IPR038726">
    <property type="entry name" value="PDDEXK_AddAB-type"/>
</dbReference>
<dbReference type="InterPro" id="IPR014140">
    <property type="entry name" value="DNA_helicase_suAddB"/>
</dbReference>
<keyword evidence="11 14" id="KW-0411">Iron-sulfur</keyword>
<evidence type="ECO:0000256" key="8">
    <source>
        <dbReference type="ARBA" id="ARBA00022839"/>
    </source>
</evidence>
<dbReference type="PANTHER" id="PTHR30591:SF1">
    <property type="entry name" value="RECBCD ENZYME SUBUNIT RECC"/>
    <property type="match status" value="1"/>
</dbReference>
<dbReference type="GO" id="GO:0008409">
    <property type="term" value="F:5'-3' exonuclease activity"/>
    <property type="evidence" value="ECO:0007669"/>
    <property type="project" value="UniProtKB-UniRule"/>
</dbReference>
<accession>A0A840PUW8</accession>
<comment type="subunit">
    <text evidence="14">Heterodimer of AddA and AddB.</text>
</comment>
<feature type="binding site" evidence="14">
    <location>
        <position position="803"/>
    </location>
    <ligand>
        <name>[4Fe-4S] cluster</name>
        <dbReference type="ChEBI" id="CHEBI:49883"/>
    </ligand>
</feature>
<keyword evidence="9 14" id="KW-0067">ATP-binding</keyword>
<dbReference type="GO" id="GO:0051539">
    <property type="term" value="F:4 iron, 4 sulfur cluster binding"/>
    <property type="evidence" value="ECO:0007669"/>
    <property type="project" value="UniProtKB-KW"/>
</dbReference>
<evidence type="ECO:0000256" key="14">
    <source>
        <dbReference type="HAMAP-Rule" id="MF_01452"/>
    </source>
</evidence>
<dbReference type="EC" id="3.1.-.-" evidence="14"/>
<keyword evidence="5 14" id="KW-0227">DNA damage</keyword>
<keyword evidence="6 14" id="KW-0378">Hydrolase</keyword>
<evidence type="ECO:0000313" key="17">
    <source>
        <dbReference type="Proteomes" id="UP000557217"/>
    </source>
</evidence>
<evidence type="ECO:0000256" key="9">
    <source>
        <dbReference type="ARBA" id="ARBA00022840"/>
    </source>
</evidence>
<keyword evidence="4 14" id="KW-0547">Nucleotide-binding</keyword>
<keyword evidence="1 14" id="KW-0004">4Fe-4S</keyword>
<keyword evidence="7 14" id="KW-0347">Helicase</keyword>
<dbReference type="RefSeq" id="WP_016839263.1">
    <property type="nucleotide sequence ID" value="NZ_JAAXPW010000039.1"/>
</dbReference>
<dbReference type="GO" id="GO:0003690">
    <property type="term" value="F:double-stranded DNA binding"/>
    <property type="evidence" value="ECO:0007669"/>
    <property type="project" value="UniProtKB-UniRule"/>
</dbReference>
<evidence type="ECO:0000256" key="5">
    <source>
        <dbReference type="ARBA" id="ARBA00022763"/>
    </source>
</evidence>
<feature type="binding site" evidence="14">
    <location>
        <position position="1135"/>
    </location>
    <ligand>
        <name>[4Fe-4S] cluster</name>
        <dbReference type="ChEBI" id="CHEBI:49883"/>
    </ligand>
</feature>
<dbReference type="NCBIfam" id="TIGR02773">
    <property type="entry name" value="addB_Gpos"/>
    <property type="match status" value="1"/>
</dbReference>
<comment type="cofactor">
    <cofactor evidence="14">
        <name>[4Fe-4S] cluster</name>
        <dbReference type="ChEBI" id="CHEBI:49883"/>
    </cofactor>
    <text evidence="14">Binds 1 [4Fe-4S] cluster.</text>
</comment>
<feature type="binding site" evidence="14">
    <location>
        <position position="1126"/>
    </location>
    <ligand>
        <name>[4Fe-4S] cluster</name>
        <dbReference type="ChEBI" id="CHEBI:49883"/>
    </ligand>
</feature>
<protein>
    <recommendedName>
        <fullName evidence="14">ATP-dependent helicase/deoxyribonuclease subunit B</fullName>
        <ecNumber evidence="14">3.1.-.-</ecNumber>
    </recommendedName>
    <alternativeName>
        <fullName evidence="14">ATP-dependent helicase/nuclease subunit AddB</fullName>
    </alternativeName>
</protein>
<dbReference type="PANTHER" id="PTHR30591">
    <property type="entry name" value="RECBCD ENZYME SUBUNIT RECC"/>
    <property type="match status" value="1"/>
</dbReference>
<comment type="similarity">
    <text evidence="14">Belongs to the helicase family. AddB/RexB type 1 subfamily.</text>
</comment>
<dbReference type="HAMAP" id="MF_01452">
    <property type="entry name" value="AddB_type1"/>
    <property type="match status" value="1"/>
</dbReference>
<dbReference type="InterPro" id="IPR014017">
    <property type="entry name" value="DNA_helicase_UvrD-like_C"/>
</dbReference>
<proteinExistence type="inferred from homology"/>
<dbReference type="GO" id="GO:0004386">
    <property type="term" value="F:helicase activity"/>
    <property type="evidence" value="ECO:0007669"/>
    <property type="project" value="UniProtKB-KW"/>
</dbReference>
<dbReference type="Gene3D" id="3.90.320.10">
    <property type="match status" value="1"/>
</dbReference>
<dbReference type="SUPFAM" id="SSF52540">
    <property type="entry name" value="P-loop containing nucleoside triphosphate hydrolases"/>
    <property type="match status" value="1"/>
</dbReference>
<dbReference type="InterPro" id="IPR027417">
    <property type="entry name" value="P-loop_NTPase"/>
</dbReference>
<gene>
    <name evidence="14" type="primary">addB</name>
    <name evidence="16" type="ORF">HNR36_002649</name>
</gene>
<keyword evidence="13 14" id="KW-0234">DNA repair</keyword>
<evidence type="ECO:0000256" key="11">
    <source>
        <dbReference type="ARBA" id="ARBA00023014"/>
    </source>
</evidence>
<dbReference type="AlphaFoldDB" id="A0A840PUW8"/>
<sequence>MSLRIISGRAGTGKTALIHREIVEEVKSNPFGPPIFLIVPDQMSFSTEYQLTNHYDIQGLIRAQVMTFKRLSWHVLQETGGIAKDKVDKIGYRMLLRRLLEENKDHFTLFSQAADKRGFTEEIEKIIKEFNQFNIDSIALKEAIEKFEQAQAPHTLIAKSKDLQIIIQKLEEILGDRYVEGDGLYPFLIQQMKYSEKLKDTHVYIDGFTSFTVREFEIVKQLLSLTKRVTIVLPFEDEQDKHNEQAVFYRAALTYDKLKQEATKLGIEIEPRIHLETTHRYKNRDLFHVEQQFYQLTPKKIEAEGFIKIIEGANRRAEVHGIAREIKRLVQEEGIRYRDIGIMYRQADVYDPLISTIFAQYNIPVFTNEKKSMLHHPLIEFSRSILEVITSHWKYEPIFRSVKTDLFFPLNSNVKEIREKADVFENFVIAQGIYGDRWMQDDRWMYKKYRGLEFVTTKQTDEEKKIQAIIDEMKGYIREPLIKFEKQLKKARNGQEIATALFTTVEELQIYEKLQTLKDKELEEGKLEEAMEHDQAWNQWVNVLEQFAIMFGDQPLTIEEAAKILDEGFDTLKFSKIPPAVDEVTVATVEFSRFDNMKVVFVIGVNDGVYPMRIDYEGFINDMDREWFSGIDVELYPSSKHRLMEENFYIYRAFSSPTDRLYVTYSSSDEESKALLPSLYVQRLHNLFEVNGKYTLPHERIFIDPIEEWNKEKVLSYLRHPRTSLAYLMTQLKQAESMELAPEWRALKTFYEQSDEWKPVLEVVMKPLKEKNVSEKLAQELTEALYGDDFTSSVSRIEKYFSCPFAHFAFYGLRLQQRPEFRLETFEMGDLFHEALKWISKETSRLNLPWNKLTKEQCAHLAREAVEQIVPAFSHQILLSSSRYRYIQRKLMHIVEKTMVALSQHAKNSTFKPIAVEASFGPSKNEQLPPLEIALNGGRKMKLRGRIDRIDHAKVGGTSYLRVIDYKSSGRDLDLNEVYYGLSLQLLTYLDVAVENSLILLNEPAMPAGVLYVHVQNPLLKIEQELNELQIEEERLKMYKMKGLLSEDQEAVIAMDERLEEDGKSIIIPVSITKKQEFSKTSKVVPPEAMEELRLFVRKKHREAGDSILSGDTSIRPFKLKDRTACDYCEFKSVCQFDPTDGEYQLLQADKAPNVVEKIRKELNDDELNSN</sequence>
<dbReference type="GO" id="GO:0000724">
    <property type="term" value="P:double-strand break repair via homologous recombination"/>
    <property type="evidence" value="ECO:0007669"/>
    <property type="project" value="UniProtKB-UniRule"/>
</dbReference>
<evidence type="ECO:0000256" key="12">
    <source>
        <dbReference type="ARBA" id="ARBA00023125"/>
    </source>
</evidence>
<evidence type="ECO:0000259" key="15">
    <source>
        <dbReference type="PROSITE" id="PS51217"/>
    </source>
</evidence>
<evidence type="ECO:0000256" key="7">
    <source>
        <dbReference type="ARBA" id="ARBA00022806"/>
    </source>
</evidence>
<dbReference type="InterPro" id="IPR049035">
    <property type="entry name" value="ADDB_N"/>
</dbReference>
<feature type="domain" description="UvrD-like helicase C-terminal" evidence="15">
    <location>
        <begin position="276"/>
        <end position="582"/>
    </location>
</feature>
<evidence type="ECO:0000313" key="16">
    <source>
        <dbReference type="EMBL" id="MBB5150249.1"/>
    </source>
</evidence>
<evidence type="ECO:0000256" key="4">
    <source>
        <dbReference type="ARBA" id="ARBA00022741"/>
    </source>
</evidence>
<dbReference type="PROSITE" id="PS51217">
    <property type="entry name" value="UVRD_HELICASE_CTER"/>
    <property type="match status" value="1"/>
</dbReference>
<comment type="caution">
    <text evidence="16">The sequence shown here is derived from an EMBL/GenBank/DDBJ whole genome shotgun (WGS) entry which is preliminary data.</text>
</comment>
<keyword evidence="2 14" id="KW-0540">Nuclease</keyword>
<dbReference type="Gene3D" id="3.40.50.300">
    <property type="entry name" value="P-loop containing nucleotide triphosphate hydrolases"/>
    <property type="match status" value="3"/>
</dbReference>
<dbReference type="GO" id="GO:0046872">
    <property type="term" value="F:metal ion binding"/>
    <property type="evidence" value="ECO:0007669"/>
    <property type="project" value="UniProtKB-KW"/>
</dbReference>
<evidence type="ECO:0000256" key="3">
    <source>
        <dbReference type="ARBA" id="ARBA00022723"/>
    </source>
</evidence>
<keyword evidence="3 14" id="KW-0479">Metal-binding</keyword>
<reference evidence="16 17" key="1">
    <citation type="submission" date="2020-08" db="EMBL/GenBank/DDBJ databases">
        <title>Genomic Encyclopedia of Type Strains, Phase IV (KMG-IV): sequencing the most valuable type-strain genomes for metagenomic binning, comparative biology and taxonomic classification.</title>
        <authorList>
            <person name="Goeker M."/>
        </authorList>
    </citation>
    <scope>NUCLEOTIDE SEQUENCE [LARGE SCALE GENOMIC DNA]</scope>
    <source>
        <strain evidence="16 17">DSM 10633</strain>
    </source>
</reference>
<evidence type="ECO:0000256" key="6">
    <source>
        <dbReference type="ARBA" id="ARBA00022801"/>
    </source>
</evidence>
<comment type="function">
    <text evidence="14">The heterodimer acts as both an ATP-dependent DNA helicase and an ATP-dependent, dual-direction single-stranded exonuclease. Recognizes the chi site generating a DNA molecule suitable for the initiation of homologous recombination. The AddB subunit has 5' -&gt; 3' nuclease activity but not helicase activity.</text>
</comment>
<evidence type="ECO:0000256" key="1">
    <source>
        <dbReference type="ARBA" id="ARBA00022485"/>
    </source>
</evidence>
<comment type="miscellaneous">
    <text evidence="14">Despite having conserved helicase domains, this subunit does not have helicase activity.</text>
</comment>
<organism evidence="16 17">
    <name type="scientific">Ureibacillus thermosphaericus</name>
    <dbReference type="NCBI Taxonomy" id="51173"/>
    <lineage>
        <taxon>Bacteria</taxon>
        <taxon>Bacillati</taxon>
        <taxon>Bacillota</taxon>
        <taxon>Bacilli</taxon>
        <taxon>Bacillales</taxon>
        <taxon>Caryophanaceae</taxon>
        <taxon>Ureibacillus</taxon>
    </lineage>
</organism>
<dbReference type="GO" id="GO:0005524">
    <property type="term" value="F:ATP binding"/>
    <property type="evidence" value="ECO:0007669"/>
    <property type="project" value="UniProtKB-UniRule"/>
</dbReference>
<dbReference type="InterPro" id="IPR011604">
    <property type="entry name" value="PDDEXK-like_dom_sf"/>
</dbReference>
<keyword evidence="17" id="KW-1185">Reference proteome</keyword>
<name>A0A840PUW8_URETH</name>
<evidence type="ECO:0000256" key="10">
    <source>
        <dbReference type="ARBA" id="ARBA00023004"/>
    </source>
</evidence>
<dbReference type="EMBL" id="JACHGZ010000043">
    <property type="protein sequence ID" value="MBB5150249.1"/>
    <property type="molecule type" value="Genomic_DNA"/>
</dbReference>
<feature type="binding site" evidence="14">
    <location>
        <position position="1129"/>
    </location>
    <ligand>
        <name>[4Fe-4S] cluster</name>
        <dbReference type="ChEBI" id="CHEBI:49883"/>
    </ligand>
</feature>
<evidence type="ECO:0000256" key="2">
    <source>
        <dbReference type="ARBA" id="ARBA00022722"/>
    </source>
</evidence>
<keyword evidence="10 14" id="KW-0408">Iron</keyword>
<dbReference type="Pfam" id="PF12705">
    <property type="entry name" value="PDDEXK_1"/>
    <property type="match status" value="1"/>
</dbReference>
<evidence type="ECO:0000256" key="13">
    <source>
        <dbReference type="ARBA" id="ARBA00023204"/>
    </source>
</evidence>
<comment type="cofactor">
    <cofactor evidence="14">
        <name>Mg(2+)</name>
        <dbReference type="ChEBI" id="CHEBI:18420"/>
    </cofactor>
</comment>